<dbReference type="Proteomes" id="UP000839641">
    <property type="component" value="Unassembled WGS sequence"/>
</dbReference>
<name>A0A5Y2QK46_SALER</name>
<protein>
    <submittedName>
        <fullName evidence="2">Formylglycine-generating enzyme family protein</fullName>
    </submittedName>
</protein>
<dbReference type="InterPro" id="IPR042095">
    <property type="entry name" value="SUMF_sf"/>
</dbReference>
<accession>A0A5Y2QK46</accession>
<comment type="caution">
    <text evidence="2">The sequence shown here is derived from an EMBL/GenBank/DDBJ whole genome shotgun (WGS) entry which is preliminary data.</text>
</comment>
<dbReference type="AlphaFoldDB" id="A0A5Y2QK46"/>
<reference evidence="2" key="1">
    <citation type="submission" date="2019-07" db="EMBL/GenBank/DDBJ databases">
        <authorList>
            <consortium name="GenomeTrakr network: Whole genome sequencing for foodborne pathogen traceback"/>
        </authorList>
    </citation>
    <scope>NUCLEOTIDE SEQUENCE [LARGE SCALE GENOMIC DNA]</scope>
    <source>
        <strain evidence="2">FDA00014297</strain>
    </source>
</reference>
<evidence type="ECO:0000259" key="1">
    <source>
        <dbReference type="Pfam" id="PF03781"/>
    </source>
</evidence>
<dbReference type="EMBL" id="AAILJL010000006">
    <property type="protein sequence ID" value="ECF4922704.1"/>
    <property type="molecule type" value="Genomic_DNA"/>
</dbReference>
<feature type="domain" description="Sulfatase-modifying factor enzyme-like" evidence="1">
    <location>
        <begin position="38"/>
        <end position="291"/>
    </location>
</feature>
<dbReference type="Gene3D" id="3.90.1580.10">
    <property type="entry name" value="paralog of FGE (formylglycine-generating enzyme)"/>
    <property type="match status" value="1"/>
</dbReference>
<dbReference type="SUPFAM" id="SSF56436">
    <property type="entry name" value="C-type lectin-like"/>
    <property type="match status" value="1"/>
</dbReference>
<sequence>MITVIDNIRRILLFGMMFLLLSGCDNKQEELKLANEQLTDMVFVEGGSFMMGDFGPTMGERLPFSPEIDDDHLHKVTLDNFSMSKYRVTWGQFNHYLELQGKPKTKAYIRLKSLGKEYSFSQYAGDSYPAMALWQEAKDYCLWVSKTTGRKVDLPTEAQWEYAARSRGQLFIMANKDNVWHKDDSAWSDEENRKDKSFAGGIEPVGSYPPNPLGLYDMMGNGFDWINDWYDPDYYKISPEVNPIGPVKGDKKVLRGSGGASYWSNLVILRFSDKGSVQEGRADIGEGFRCVVNEPKPL</sequence>
<proteinExistence type="predicted"/>
<dbReference type="InterPro" id="IPR005532">
    <property type="entry name" value="SUMF_dom"/>
</dbReference>
<dbReference type="InterPro" id="IPR016187">
    <property type="entry name" value="CTDL_fold"/>
</dbReference>
<evidence type="ECO:0000313" key="2">
    <source>
        <dbReference type="EMBL" id="ECF4922704.1"/>
    </source>
</evidence>
<organism evidence="2">
    <name type="scientific">Salmonella enterica subsp. arizonae</name>
    <dbReference type="NCBI Taxonomy" id="59203"/>
    <lineage>
        <taxon>Bacteria</taxon>
        <taxon>Pseudomonadati</taxon>
        <taxon>Pseudomonadota</taxon>
        <taxon>Gammaproteobacteria</taxon>
        <taxon>Enterobacterales</taxon>
        <taxon>Enterobacteriaceae</taxon>
        <taxon>Salmonella</taxon>
    </lineage>
</organism>
<dbReference type="GO" id="GO:0120147">
    <property type="term" value="F:formylglycine-generating oxidase activity"/>
    <property type="evidence" value="ECO:0007669"/>
    <property type="project" value="TreeGrafter"/>
</dbReference>
<dbReference type="InterPro" id="IPR051043">
    <property type="entry name" value="Sulfatase_Mod_Factor_Kinase"/>
</dbReference>
<dbReference type="PANTHER" id="PTHR23150">
    <property type="entry name" value="SULFATASE MODIFYING FACTOR 1, 2"/>
    <property type="match status" value="1"/>
</dbReference>
<dbReference type="PANTHER" id="PTHR23150:SF19">
    <property type="entry name" value="FORMYLGLYCINE-GENERATING ENZYME"/>
    <property type="match status" value="1"/>
</dbReference>
<gene>
    <name evidence="2" type="ORF">FLP03_10895</name>
</gene>
<dbReference type="Pfam" id="PF03781">
    <property type="entry name" value="FGE-sulfatase"/>
    <property type="match status" value="1"/>
</dbReference>